<dbReference type="RefSeq" id="WP_090556243.1">
    <property type="nucleotide sequence ID" value="NZ_FNRA01000004.1"/>
</dbReference>
<sequence length="90" mass="10205">MEPHQVPATIEGTDVEIREVHFSSPFATLREQEHPSQLPAESKPKTELGNLRDVEFEPMIVAVPFKLKDDCQIKKTPVSINNTGVYIYLQ</sequence>
<reference evidence="1 2" key="1">
    <citation type="submission" date="2016-10" db="EMBL/GenBank/DDBJ databases">
        <authorList>
            <person name="de Groot N.N."/>
        </authorList>
    </citation>
    <scope>NUCLEOTIDE SEQUENCE [LARGE SCALE GENOMIC DNA]</scope>
    <source>
        <strain evidence="1 2">DSM 19033</strain>
    </source>
</reference>
<evidence type="ECO:0000313" key="2">
    <source>
        <dbReference type="Proteomes" id="UP000198850"/>
    </source>
</evidence>
<accession>A0A1H4CLB2</accession>
<protein>
    <submittedName>
        <fullName evidence="1">Uncharacterized protein</fullName>
    </submittedName>
</protein>
<name>A0A1H4CLB2_9SPHI</name>
<organism evidence="1 2">
    <name type="scientific">Pedobacter hartonius</name>
    <dbReference type="NCBI Taxonomy" id="425514"/>
    <lineage>
        <taxon>Bacteria</taxon>
        <taxon>Pseudomonadati</taxon>
        <taxon>Bacteroidota</taxon>
        <taxon>Sphingobacteriia</taxon>
        <taxon>Sphingobacteriales</taxon>
        <taxon>Sphingobacteriaceae</taxon>
        <taxon>Pedobacter</taxon>
    </lineage>
</organism>
<dbReference type="Proteomes" id="UP000198850">
    <property type="component" value="Unassembled WGS sequence"/>
</dbReference>
<evidence type="ECO:0000313" key="1">
    <source>
        <dbReference type="EMBL" id="SEA61147.1"/>
    </source>
</evidence>
<dbReference type="AlphaFoldDB" id="A0A1H4CLB2"/>
<gene>
    <name evidence="1" type="ORF">SAMN05443550_10493</name>
</gene>
<keyword evidence="2" id="KW-1185">Reference proteome</keyword>
<proteinExistence type="predicted"/>
<dbReference type="EMBL" id="FNRA01000004">
    <property type="protein sequence ID" value="SEA61147.1"/>
    <property type="molecule type" value="Genomic_DNA"/>
</dbReference>